<keyword evidence="2" id="KW-1185">Reference proteome</keyword>
<evidence type="ECO:0000313" key="1">
    <source>
        <dbReference type="EMBL" id="GHO47296.1"/>
    </source>
</evidence>
<dbReference type="AlphaFoldDB" id="A0A8J3I4C5"/>
<accession>A0A8J3I4C5</accession>
<dbReference type="EMBL" id="BNJF01000003">
    <property type="protein sequence ID" value="GHO47296.1"/>
    <property type="molecule type" value="Genomic_DNA"/>
</dbReference>
<dbReference type="RefSeq" id="WP_220196613.1">
    <property type="nucleotide sequence ID" value="NZ_BNJF01000003.1"/>
</dbReference>
<protein>
    <recommendedName>
        <fullName evidence="3">Transposase</fullName>
    </recommendedName>
</protein>
<dbReference type="InterPro" id="IPR009057">
    <property type="entry name" value="Homeodomain-like_sf"/>
</dbReference>
<organism evidence="1 2">
    <name type="scientific">Ktedonospora formicarum</name>
    <dbReference type="NCBI Taxonomy" id="2778364"/>
    <lineage>
        <taxon>Bacteria</taxon>
        <taxon>Bacillati</taxon>
        <taxon>Chloroflexota</taxon>
        <taxon>Ktedonobacteria</taxon>
        <taxon>Ktedonobacterales</taxon>
        <taxon>Ktedonobacteraceae</taxon>
        <taxon>Ktedonospora</taxon>
    </lineage>
</organism>
<evidence type="ECO:0008006" key="3">
    <source>
        <dbReference type="Google" id="ProtNLM"/>
    </source>
</evidence>
<sequence length="79" mass="8844">MEDMGHPAKLREAVLQWLMAICRANPQMPSREVQVALQEQFGIQVSIGHLNRVRAQLGIGNHVGRLKKTQMSCAHQDGK</sequence>
<reference evidence="1" key="1">
    <citation type="submission" date="2020-10" db="EMBL/GenBank/DDBJ databases">
        <title>Taxonomic study of unclassified bacteria belonging to the class Ktedonobacteria.</title>
        <authorList>
            <person name="Yabe S."/>
            <person name="Wang C.M."/>
            <person name="Zheng Y."/>
            <person name="Sakai Y."/>
            <person name="Cavaletti L."/>
            <person name="Monciardini P."/>
            <person name="Donadio S."/>
        </authorList>
    </citation>
    <scope>NUCLEOTIDE SEQUENCE</scope>
    <source>
        <strain evidence="1">SOSP1-1</strain>
    </source>
</reference>
<proteinExistence type="predicted"/>
<gene>
    <name evidence="1" type="ORF">KSX_54590</name>
</gene>
<dbReference type="Proteomes" id="UP000612362">
    <property type="component" value="Unassembled WGS sequence"/>
</dbReference>
<evidence type="ECO:0000313" key="2">
    <source>
        <dbReference type="Proteomes" id="UP000612362"/>
    </source>
</evidence>
<comment type="caution">
    <text evidence="1">The sequence shown here is derived from an EMBL/GenBank/DDBJ whole genome shotgun (WGS) entry which is preliminary data.</text>
</comment>
<dbReference type="SUPFAM" id="SSF46689">
    <property type="entry name" value="Homeodomain-like"/>
    <property type="match status" value="1"/>
</dbReference>
<name>A0A8J3I4C5_9CHLR</name>